<dbReference type="CDD" id="cd16380">
    <property type="entry name" value="YitT_C"/>
    <property type="match status" value="1"/>
</dbReference>
<comment type="subcellular location">
    <subcellularLocation>
        <location evidence="1">Cell membrane</location>
        <topology evidence="1">Multi-pass membrane protein</topology>
    </subcellularLocation>
</comment>
<evidence type="ECO:0000256" key="2">
    <source>
        <dbReference type="ARBA" id="ARBA00022475"/>
    </source>
</evidence>
<evidence type="ECO:0000256" key="4">
    <source>
        <dbReference type="ARBA" id="ARBA00022989"/>
    </source>
</evidence>
<evidence type="ECO:0000256" key="5">
    <source>
        <dbReference type="ARBA" id="ARBA00023136"/>
    </source>
</evidence>
<accession>A0A5S9MCV5</accession>
<dbReference type="InterPro" id="IPR015867">
    <property type="entry name" value="N-reg_PII/ATP_PRibTrfase_C"/>
</dbReference>
<keyword evidence="2" id="KW-1003">Cell membrane</keyword>
<evidence type="ECO:0000313" key="8">
    <source>
        <dbReference type="Proteomes" id="UP000464658"/>
    </source>
</evidence>
<dbReference type="InterPro" id="IPR003740">
    <property type="entry name" value="YitT"/>
</dbReference>
<feature type="domain" description="DUF2179" evidence="6">
    <location>
        <begin position="47"/>
        <end position="101"/>
    </location>
</feature>
<dbReference type="GO" id="GO:0005886">
    <property type="term" value="C:plasma membrane"/>
    <property type="evidence" value="ECO:0007669"/>
    <property type="project" value="UniProtKB-SubCell"/>
</dbReference>
<evidence type="ECO:0000259" key="6">
    <source>
        <dbReference type="Pfam" id="PF10035"/>
    </source>
</evidence>
<dbReference type="Proteomes" id="UP000464658">
    <property type="component" value="Chromosome"/>
</dbReference>
<keyword evidence="5" id="KW-0472">Membrane</keyword>
<keyword evidence="4" id="KW-1133">Transmembrane helix</keyword>
<name>A0A5S9MCV5_BACIA</name>
<dbReference type="Pfam" id="PF10035">
    <property type="entry name" value="DUF2179"/>
    <property type="match status" value="1"/>
</dbReference>
<protein>
    <recommendedName>
        <fullName evidence="6">DUF2179 domain-containing protein</fullName>
    </recommendedName>
</protein>
<dbReference type="PANTHER" id="PTHR33545">
    <property type="entry name" value="UPF0750 MEMBRANE PROTEIN YITT-RELATED"/>
    <property type="match status" value="1"/>
</dbReference>
<keyword evidence="3" id="KW-0812">Transmembrane</keyword>
<dbReference type="InterPro" id="IPR019264">
    <property type="entry name" value="DUF2179"/>
</dbReference>
<reference evidence="7 8" key="1">
    <citation type="submission" date="2019-12" db="EMBL/GenBank/DDBJ databases">
        <title>Full genome sequence of a Bacillus safensis strain isolated from commercially available natto in Indonesia.</title>
        <authorList>
            <person name="Yoshida M."/>
            <person name="Uomi M."/>
            <person name="Waturangi D."/>
            <person name="Ekaputri J.J."/>
            <person name="Setiamarga D.H.E."/>
        </authorList>
    </citation>
    <scope>NUCLEOTIDE SEQUENCE [LARGE SCALE GENOMIC DNA]</scope>
    <source>
        <strain evidence="7 8">IDN1</strain>
    </source>
</reference>
<organism evidence="7 8">
    <name type="scientific">Bacillus safensis</name>
    <dbReference type="NCBI Taxonomy" id="561879"/>
    <lineage>
        <taxon>Bacteria</taxon>
        <taxon>Bacillati</taxon>
        <taxon>Bacillota</taxon>
        <taxon>Bacilli</taxon>
        <taxon>Bacillales</taxon>
        <taxon>Bacillaceae</taxon>
        <taxon>Bacillus</taxon>
    </lineage>
</organism>
<sequence>MYSVMTYYLAMKTIDAVIQGLDETKAVIIVSDYYDEISDAILHRLGRGTTKLRGKGGYTDEEKDVIYAVVTRLEITKLKSIVFEIDDQAFITIMDTHETKGGKFKTAIH</sequence>
<evidence type="ECO:0000313" key="7">
    <source>
        <dbReference type="EMBL" id="BBP90761.1"/>
    </source>
</evidence>
<dbReference type="Gene3D" id="3.30.70.120">
    <property type="match status" value="1"/>
</dbReference>
<dbReference type="PANTHER" id="PTHR33545:SF3">
    <property type="entry name" value="UPF0750 MEMBRANE PROTEIN YQFU"/>
    <property type="match status" value="1"/>
</dbReference>
<dbReference type="AlphaFoldDB" id="A0A5S9MCV5"/>
<dbReference type="InterPro" id="IPR051461">
    <property type="entry name" value="UPF0750_membrane"/>
</dbReference>
<proteinExistence type="predicted"/>
<gene>
    <name evidence="7" type="ORF">BsIDN1_43790</name>
</gene>
<evidence type="ECO:0000256" key="1">
    <source>
        <dbReference type="ARBA" id="ARBA00004651"/>
    </source>
</evidence>
<dbReference type="Pfam" id="PF02588">
    <property type="entry name" value="YitT_membrane"/>
    <property type="match status" value="1"/>
</dbReference>
<evidence type="ECO:0000256" key="3">
    <source>
        <dbReference type="ARBA" id="ARBA00022692"/>
    </source>
</evidence>
<dbReference type="EMBL" id="AP021906">
    <property type="protein sequence ID" value="BBP90761.1"/>
    <property type="molecule type" value="Genomic_DNA"/>
</dbReference>